<sequence length="245" mass="26146">MDTVLISGGTSGIGLAAAAVLLERGWNVAISGRHREKGEAALAALSAPDRTWYIQGDVACDDDCRRMVEETVSHFGGLDGLVTSAGVYEQGLLENVTPADMQRLFSINVFGTISLCRYALPHLRRRPGSIVTVSSDAGLQGNIACALYGATKGAVVAFTQSLALEAAPHQIRVNCVCPGDVETPMLEQQLRDHPDTTRDAMKEQYPLYRLARPDEVAKAIAFLLSDDASFITGVALPVDGGLTSW</sequence>
<dbReference type="PANTHER" id="PTHR24321:SF8">
    <property type="entry name" value="ESTRADIOL 17-BETA-DEHYDROGENASE 8-RELATED"/>
    <property type="match status" value="1"/>
</dbReference>
<keyword evidence="3" id="KW-0520">NAD</keyword>
<dbReference type="EMBL" id="JBBMEU010000001">
    <property type="protein sequence ID" value="MEQ2421151.1"/>
    <property type="molecule type" value="Genomic_DNA"/>
</dbReference>
<keyword evidence="6" id="KW-1185">Reference proteome</keyword>
<evidence type="ECO:0000256" key="3">
    <source>
        <dbReference type="ARBA" id="ARBA00023027"/>
    </source>
</evidence>
<evidence type="ECO:0000313" key="6">
    <source>
        <dbReference type="Proteomes" id="UP001433088"/>
    </source>
</evidence>
<dbReference type="InterPro" id="IPR036291">
    <property type="entry name" value="NAD(P)-bd_dom_sf"/>
</dbReference>
<evidence type="ECO:0000313" key="5">
    <source>
        <dbReference type="EMBL" id="MEQ2421151.1"/>
    </source>
</evidence>
<dbReference type="InterPro" id="IPR020904">
    <property type="entry name" value="Sc_DH/Rdtase_CS"/>
</dbReference>
<dbReference type="PANTHER" id="PTHR24321">
    <property type="entry name" value="DEHYDROGENASES, SHORT CHAIN"/>
    <property type="match status" value="1"/>
</dbReference>
<proteinExistence type="inferred from homology"/>
<dbReference type="PRINTS" id="PR00080">
    <property type="entry name" value="SDRFAMILY"/>
</dbReference>
<dbReference type="CDD" id="cd05233">
    <property type="entry name" value="SDR_c"/>
    <property type="match status" value="1"/>
</dbReference>
<keyword evidence="2 5" id="KW-0560">Oxidoreductase</keyword>
<dbReference type="EC" id="1.-.-.-" evidence="5"/>
<dbReference type="InterPro" id="IPR002347">
    <property type="entry name" value="SDR_fam"/>
</dbReference>
<dbReference type="PRINTS" id="PR00081">
    <property type="entry name" value="GDHRDH"/>
</dbReference>
<comment type="caution">
    <text evidence="5">The sequence shown here is derived from an EMBL/GenBank/DDBJ whole genome shotgun (WGS) entry which is preliminary data.</text>
</comment>
<feature type="domain" description="Ketoreductase" evidence="4">
    <location>
        <begin position="2"/>
        <end position="182"/>
    </location>
</feature>
<dbReference type="GO" id="GO:0016491">
    <property type="term" value="F:oxidoreductase activity"/>
    <property type="evidence" value="ECO:0007669"/>
    <property type="project" value="UniProtKB-KW"/>
</dbReference>
<evidence type="ECO:0000256" key="2">
    <source>
        <dbReference type="ARBA" id="ARBA00023002"/>
    </source>
</evidence>
<comment type="similarity">
    <text evidence="1">Belongs to the short-chain dehydrogenases/reductases (SDR) family.</text>
</comment>
<dbReference type="SMART" id="SM00822">
    <property type="entry name" value="PKS_KR"/>
    <property type="match status" value="1"/>
</dbReference>
<dbReference type="InterPro" id="IPR057326">
    <property type="entry name" value="KR_dom"/>
</dbReference>
<dbReference type="RefSeq" id="WP_020311574.1">
    <property type="nucleotide sequence ID" value="NZ_JBBMEU010000001.1"/>
</dbReference>
<protein>
    <submittedName>
        <fullName evidence="5">SDR family oxidoreductase</fullName>
        <ecNumber evidence="5">1.-.-.-</ecNumber>
    </submittedName>
</protein>
<organism evidence="5 6">
    <name type="scientific">Megasphaera intestinihominis</name>
    <dbReference type="NCBI Taxonomy" id="3133159"/>
    <lineage>
        <taxon>Bacteria</taxon>
        <taxon>Bacillati</taxon>
        <taxon>Bacillota</taxon>
        <taxon>Negativicutes</taxon>
        <taxon>Veillonellales</taxon>
        <taxon>Veillonellaceae</taxon>
        <taxon>Megasphaera</taxon>
    </lineage>
</organism>
<dbReference type="Gene3D" id="3.40.50.720">
    <property type="entry name" value="NAD(P)-binding Rossmann-like Domain"/>
    <property type="match status" value="1"/>
</dbReference>
<evidence type="ECO:0000259" key="4">
    <source>
        <dbReference type="SMART" id="SM00822"/>
    </source>
</evidence>
<dbReference type="SUPFAM" id="SSF51735">
    <property type="entry name" value="NAD(P)-binding Rossmann-fold domains"/>
    <property type="match status" value="1"/>
</dbReference>
<dbReference type="NCBIfam" id="NF005559">
    <property type="entry name" value="PRK07231.1"/>
    <property type="match status" value="1"/>
</dbReference>
<dbReference type="Proteomes" id="UP001433088">
    <property type="component" value="Unassembled WGS sequence"/>
</dbReference>
<gene>
    <name evidence="5" type="ORF">WMO23_00135</name>
</gene>
<name>A0ABV1CSS0_9FIRM</name>
<dbReference type="Pfam" id="PF13561">
    <property type="entry name" value="adh_short_C2"/>
    <property type="match status" value="1"/>
</dbReference>
<evidence type="ECO:0000256" key="1">
    <source>
        <dbReference type="ARBA" id="ARBA00006484"/>
    </source>
</evidence>
<accession>A0ABV1CSS0</accession>
<reference evidence="5 6" key="1">
    <citation type="submission" date="2024-03" db="EMBL/GenBank/DDBJ databases">
        <title>Human intestinal bacterial collection.</title>
        <authorList>
            <person name="Pauvert C."/>
            <person name="Hitch T.C.A."/>
            <person name="Clavel T."/>
        </authorList>
    </citation>
    <scope>NUCLEOTIDE SEQUENCE [LARGE SCALE GENOMIC DNA]</scope>
    <source>
        <strain evidence="5 6">CLA-AA-H81</strain>
    </source>
</reference>
<dbReference type="PROSITE" id="PS00061">
    <property type="entry name" value="ADH_SHORT"/>
    <property type="match status" value="1"/>
</dbReference>